<dbReference type="InterPro" id="IPR002912">
    <property type="entry name" value="ACT_dom"/>
</dbReference>
<dbReference type="PROSITE" id="PS51671">
    <property type="entry name" value="ACT"/>
    <property type="match status" value="1"/>
</dbReference>
<gene>
    <name evidence="2" type="ORF">SAMN04488082_12247</name>
</gene>
<evidence type="ECO:0000313" key="2">
    <source>
        <dbReference type="EMBL" id="SFK38996.1"/>
    </source>
</evidence>
<name>A0A1I3Z605_9BACT</name>
<sequence length="143" mass="15786">MKVEQISVFLENRAGRLAEVTKTLAENQINIRALSLADTSDFGILRLIVTDNEKAKEVLKAKGFTVGRTNVVAAEVGDRPGGLHTILEMLNAGGVNVEYMYAFVTQSGRNAILIFRFDRTDQAIEVLQKNSVRILSGDELYTL</sequence>
<dbReference type="OrthoDB" id="9790662at2"/>
<keyword evidence="3" id="KW-1185">Reference proteome</keyword>
<dbReference type="Proteomes" id="UP000198635">
    <property type="component" value="Unassembled WGS sequence"/>
</dbReference>
<dbReference type="SUPFAM" id="SSF55021">
    <property type="entry name" value="ACT-like"/>
    <property type="match status" value="2"/>
</dbReference>
<dbReference type="PANTHER" id="PTHR40099:SF1">
    <property type="entry name" value="ACETOLACTATE SYNTHASE, SMALL SUBUNIT"/>
    <property type="match status" value="1"/>
</dbReference>
<dbReference type="AlphaFoldDB" id="A0A1I3Z605"/>
<accession>A0A1I3Z605</accession>
<feature type="domain" description="ACT" evidence="1">
    <location>
        <begin position="5"/>
        <end position="81"/>
    </location>
</feature>
<dbReference type="CDD" id="cd04908">
    <property type="entry name" value="ACT_Bt0572_1"/>
    <property type="match status" value="1"/>
</dbReference>
<dbReference type="RefSeq" id="WP_015773015.1">
    <property type="nucleotide sequence ID" value="NZ_FORX01000022.1"/>
</dbReference>
<dbReference type="InterPro" id="IPR045865">
    <property type="entry name" value="ACT-like_dom_sf"/>
</dbReference>
<dbReference type="InterPro" id="IPR045739">
    <property type="entry name" value="ACT_dom_pair"/>
</dbReference>
<proteinExistence type="predicted"/>
<dbReference type="EMBL" id="FORX01000022">
    <property type="protein sequence ID" value="SFK38996.1"/>
    <property type="molecule type" value="Genomic_DNA"/>
</dbReference>
<dbReference type="Gene3D" id="3.30.2130.10">
    <property type="entry name" value="VC0802-like"/>
    <property type="match status" value="1"/>
</dbReference>
<evidence type="ECO:0000259" key="1">
    <source>
        <dbReference type="PROSITE" id="PS51671"/>
    </source>
</evidence>
<reference evidence="3" key="1">
    <citation type="submission" date="2016-10" db="EMBL/GenBank/DDBJ databases">
        <authorList>
            <person name="Varghese N."/>
            <person name="Submissions S."/>
        </authorList>
    </citation>
    <scope>NUCLEOTIDE SEQUENCE [LARGE SCALE GENOMIC DNA]</scope>
    <source>
        <strain evidence="3">DSM 5918</strain>
    </source>
</reference>
<dbReference type="Pfam" id="PF19571">
    <property type="entry name" value="ACT_8"/>
    <property type="match status" value="1"/>
</dbReference>
<dbReference type="STRING" id="52560.SAMN04488082_12247"/>
<evidence type="ECO:0000313" key="3">
    <source>
        <dbReference type="Proteomes" id="UP000198635"/>
    </source>
</evidence>
<organism evidence="2 3">
    <name type="scientific">Desulfomicrobium apsheronum</name>
    <dbReference type="NCBI Taxonomy" id="52560"/>
    <lineage>
        <taxon>Bacteria</taxon>
        <taxon>Pseudomonadati</taxon>
        <taxon>Thermodesulfobacteriota</taxon>
        <taxon>Desulfovibrionia</taxon>
        <taxon>Desulfovibrionales</taxon>
        <taxon>Desulfomicrobiaceae</taxon>
        <taxon>Desulfomicrobium</taxon>
    </lineage>
</organism>
<dbReference type="PANTHER" id="PTHR40099">
    <property type="entry name" value="ACETOLACTATE SYNTHASE, SMALL SUBUNIT"/>
    <property type="match status" value="1"/>
</dbReference>
<protein>
    <submittedName>
        <fullName evidence="2">Uncharacterized conserved protein, contains tandem ACT domains</fullName>
    </submittedName>
</protein>
<dbReference type="CDD" id="cd04882">
    <property type="entry name" value="ACT_Bt0572_2"/>
    <property type="match status" value="1"/>
</dbReference>